<proteinExistence type="predicted"/>
<evidence type="ECO:0000313" key="2">
    <source>
        <dbReference type="Proteomes" id="UP000326725"/>
    </source>
</evidence>
<accession>A0A5K1I0C5</accession>
<evidence type="ECO:0000313" key="1">
    <source>
        <dbReference type="EMBL" id="VVZ95274.1"/>
    </source>
</evidence>
<dbReference type="RefSeq" id="WP_192576459.1">
    <property type="nucleotide sequence ID" value="NZ_CABVOU010000027.1"/>
</dbReference>
<gene>
    <name evidence="1" type="ORF">HALO32_01339</name>
</gene>
<dbReference type="EMBL" id="CABVOU010000027">
    <property type="protein sequence ID" value="VVZ95274.1"/>
    <property type="molecule type" value="Genomic_DNA"/>
</dbReference>
<reference evidence="1 2" key="1">
    <citation type="submission" date="2019-09" db="EMBL/GenBank/DDBJ databases">
        <authorList>
            <person name="Criscuolo A."/>
        </authorList>
    </citation>
    <scope>NUCLEOTIDE SEQUENCE [LARGE SCALE GENOMIC DNA]</scope>
    <source>
        <strain evidence="2">3(2)</strain>
    </source>
</reference>
<dbReference type="AlphaFoldDB" id="A0A5K1I0C5"/>
<name>A0A5K1I0C5_9GAMM</name>
<dbReference type="InterPro" id="IPR010836">
    <property type="entry name" value="SapC"/>
</dbReference>
<keyword evidence="2" id="KW-1185">Reference proteome</keyword>
<dbReference type="Proteomes" id="UP000326725">
    <property type="component" value="Unassembled WGS sequence"/>
</dbReference>
<sequence>MSWILLSRTTHQGQGYSSRTGYQHTAHRSATPVLLAELPRLLPHYVLGFVWENESFIPIAMLGLAERENLYLHPDGRWLGSYVPSSLRGYPFTLARRDQEQVLAIEQDHLCEVGGEPLFDDQNQLAPKVQQTLDFLVQCEKNRQLTQQSVDALAQVDVIESWPLKVEREEGQEPVTVKGLYRISEHALNALEPETYAKLRGGPMALAYAQLFSMSQLSQLTERANFHAKRGEGKMPEDLDSLFGEGDEDFELYFDQ</sequence>
<dbReference type="Pfam" id="PF07277">
    <property type="entry name" value="SapC"/>
    <property type="match status" value="1"/>
</dbReference>
<organism evidence="1 2">
    <name type="scientific">Halomonas lysinitropha</name>
    <dbReference type="NCBI Taxonomy" id="2607506"/>
    <lineage>
        <taxon>Bacteria</taxon>
        <taxon>Pseudomonadati</taxon>
        <taxon>Pseudomonadota</taxon>
        <taxon>Gammaproteobacteria</taxon>
        <taxon>Oceanospirillales</taxon>
        <taxon>Halomonadaceae</taxon>
        <taxon>Halomonas</taxon>
    </lineage>
</organism>
<protein>
    <submittedName>
        <fullName evidence="1">SapC</fullName>
    </submittedName>
</protein>